<dbReference type="REBASE" id="245606">
    <property type="entry name" value="M.Ren23b28ORF2495P"/>
</dbReference>
<dbReference type="Proteomes" id="UP000230886">
    <property type="component" value="Unassembled WGS sequence"/>
</dbReference>
<organism evidence="2 3">
    <name type="scientific">Rhodococcus qingshengii</name>
    <dbReference type="NCBI Taxonomy" id="334542"/>
    <lineage>
        <taxon>Bacteria</taxon>
        <taxon>Bacillati</taxon>
        <taxon>Actinomycetota</taxon>
        <taxon>Actinomycetes</taxon>
        <taxon>Mycobacteriales</taxon>
        <taxon>Nocardiaceae</taxon>
        <taxon>Rhodococcus</taxon>
        <taxon>Rhodococcus erythropolis group</taxon>
    </lineage>
</organism>
<evidence type="ECO:0000313" key="2">
    <source>
        <dbReference type="EMBL" id="PCK29271.1"/>
    </source>
</evidence>
<name>A0A2A5JJG6_RHOSG</name>
<comment type="caution">
    <text evidence="2">The sequence shown here is derived from an EMBL/GenBank/DDBJ whole genome shotgun (WGS) entry which is preliminary data.</text>
</comment>
<protein>
    <recommendedName>
        <fullName evidence="1">DUF1156 domain-containing protein</fullName>
    </recommendedName>
</protein>
<feature type="domain" description="DUF1156" evidence="1">
    <location>
        <begin position="43"/>
        <end position="113"/>
    </location>
</feature>
<dbReference type="AlphaFoldDB" id="A0A2A5JJG6"/>
<reference evidence="2 3" key="1">
    <citation type="submission" date="2017-07" db="EMBL/GenBank/DDBJ databases">
        <title>Draft sequence of Rhodococcus enclensis 23b-28.</title>
        <authorList>
            <person name="Besaury L."/>
            <person name="Sancelme M."/>
            <person name="Amato P."/>
            <person name="Lallement A."/>
            <person name="Delort A.-M."/>
        </authorList>
    </citation>
    <scope>NUCLEOTIDE SEQUENCE [LARGE SCALE GENOMIC DNA]</scope>
    <source>
        <strain evidence="2 3">23b-28</strain>
    </source>
</reference>
<evidence type="ECO:0000313" key="3">
    <source>
        <dbReference type="Proteomes" id="UP000230886"/>
    </source>
</evidence>
<sequence length="954" mass="103933">MAGSPDSVHTTLAASAVTTQTRIRAVPAENSTSVPRRKLIEVALPLETINKESAREKSIRHGHPSTLHLWWSRKPLATARAVLFAQLVDDPSSHPDRFPTDEAVAAERKRLHELMERLVVWENSNDDRLLAEAHQEILNSTNGNPPPILDPFAGGGSIPLEAQRLGLEAHASDLNPVAVLINKALIEIPPKFAGRPPVFPGAAESQINNWPRATGLAEDVRRYGQWMRDEAEKRIGHLYPKATLPDGSEAMVIAWIWARTVTCPNPACGIAMPLTSKWWLGKKKGKEAYVVPSVVDGTVKFTIGHDVKSAPTKETDGTIGRTGAKCIGCGSAVELKYIREEGRAGRINSQLMAAVAEGKRTRIYLDPTAIHEAAAQVEPPMDVPDGNLAKNPRDFKTPNYGMIAFTDLFTPRQLTALVTFSNLVSEARERVLADTLAAGMGEGACLEAGGTDGAAYADAVATYLGLGVSKIADMNNAIARWKSTMDQAIALFARQAIPMAWDYAETPPLADKHAGGFVTSITGMAKVLDKISPSIPAYSLQASASDRTLEGFLLSTDPPYYDNIGYSDLSDFFYVWLRRSLRSIHPELMGSMLVPKAEELVANPYRHDGRDGAHRFFEDGFREVFRRARESAVPDFPITVYYAFKQQDSDGMNEASTGWETLLEGMIRSGWAITATWPMRSELGNRMLSQGTNALASSIVLALRPRPDAAPTTDRRGFINALKDELPAKLKELQQGAIAPVDLPQAAIGPGMAVFSRYSGVLTDDGSKMTVRAALSRINEILDEVLAEQEGDFDVDTRFAIAWFRQHGFNAGVFGDADNLARARNASLDHLERAGILTKPAGKVTLLSPEALDVMYAEKAYDAVTDQHISAWEVVMHLSRLLTAKGVPAAAQLLADVPASIDRDLCKELAFLLFAIAEDRKQTKLAVEFNALGTAWNDIVAESRNAATQLTFDA</sequence>
<dbReference type="InterPro" id="IPR029063">
    <property type="entry name" value="SAM-dependent_MTases_sf"/>
</dbReference>
<evidence type="ECO:0000259" key="1">
    <source>
        <dbReference type="Pfam" id="PF06634"/>
    </source>
</evidence>
<accession>A0A2A5JJG6</accession>
<gene>
    <name evidence="2" type="ORF">CHR55_02495</name>
</gene>
<dbReference type="InterPro" id="IPR009537">
    <property type="entry name" value="DUF1156"/>
</dbReference>
<dbReference type="SUPFAM" id="SSF53335">
    <property type="entry name" value="S-adenosyl-L-methionine-dependent methyltransferases"/>
    <property type="match status" value="1"/>
</dbReference>
<dbReference type="EMBL" id="NOVD01000001">
    <property type="protein sequence ID" value="PCK29271.1"/>
    <property type="molecule type" value="Genomic_DNA"/>
</dbReference>
<proteinExistence type="predicted"/>
<dbReference type="Pfam" id="PF06634">
    <property type="entry name" value="DUF1156"/>
    <property type="match status" value="1"/>
</dbReference>